<dbReference type="InterPro" id="IPR011008">
    <property type="entry name" value="Dimeric_a/b-barrel"/>
</dbReference>
<evidence type="ECO:0000313" key="2">
    <source>
        <dbReference type="EMBL" id="OXI36609.1"/>
    </source>
</evidence>
<reference evidence="3" key="1">
    <citation type="submission" date="2017-06" db="EMBL/GenBank/DDBJ databases">
        <authorList>
            <person name="LiPuma J."/>
            <person name="Spilker T."/>
        </authorList>
    </citation>
    <scope>NUCLEOTIDE SEQUENCE [LARGE SCALE GENOMIC DNA]</scope>
    <source>
        <strain evidence="3">AU17325</strain>
    </source>
</reference>
<dbReference type="PANTHER" id="PTHR33336:SF3">
    <property type="entry name" value="ABM DOMAIN-CONTAINING PROTEIN"/>
    <property type="match status" value="1"/>
</dbReference>
<evidence type="ECO:0000313" key="3">
    <source>
        <dbReference type="Proteomes" id="UP000214600"/>
    </source>
</evidence>
<keyword evidence="2" id="KW-0560">Oxidoreductase</keyword>
<accession>A0A228I3F1</accession>
<dbReference type="OrthoDB" id="9812192at2"/>
<dbReference type="Gene3D" id="3.30.70.100">
    <property type="match status" value="1"/>
</dbReference>
<comment type="caution">
    <text evidence="2">The sequence shown here is derived from an EMBL/GenBank/DDBJ whole genome shotgun (WGS) entry which is preliminary data.</text>
</comment>
<organism evidence="2 3">
    <name type="scientific">Burkholderia aenigmatica</name>
    <dbReference type="NCBI Taxonomy" id="2015348"/>
    <lineage>
        <taxon>Bacteria</taxon>
        <taxon>Pseudomonadati</taxon>
        <taxon>Pseudomonadota</taxon>
        <taxon>Betaproteobacteria</taxon>
        <taxon>Burkholderiales</taxon>
        <taxon>Burkholderiaceae</taxon>
        <taxon>Burkholderia</taxon>
        <taxon>Burkholderia cepacia complex</taxon>
    </lineage>
</organism>
<keyword evidence="2" id="KW-0503">Monooxygenase</keyword>
<protein>
    <submittedName>
        <fullName evidence="2">Antibiotic biosynthesis monooxygenase</fullName>
    </submittedName>
</protein>
<dbReference type="Proteomes" id="UP000214600">
    <property type="component" value="Unassembled WGS sequence"/>
</dbReference>
<evidence type="ECO:0000259" key="1">
    <source>
        <dbReference type="PROSITE" id="PS51725"/>
    </source>
</evidence>
<feature type="domain" description="ABM" evidence="1">
    <location>
        <begin position="15"/>
        <end position="103"/>
    </location>
</feature>
<dbReference type="EMBL" id="NKFA01000021">
    <property type="protein sequence ID" value="OXI36609.1"/>
    <property type="molecule type" value="Genomic_DNA"/>
</dbReference>
<dbReference type="PROSITE" id="PS51725">
    <property type="entry name" value="ABM"/>
    <property type="match status" value="1"/>
</dbReference>
<dbReference type="GO" id="GO:0004497">
    <property type="term" value="F:monooxygenase activity"/>
    <property type="evidence" value="ECO:0007669"/>
    <property type="project" value="UniProtKB-KW"/>
</dbReference>
<dbReference type="AlphaFoldDB" id="A0A228I3F1"/>
<dbReference type="PANTHER" id="PTHR33336">
    <property type="entry name" value="QUINOL MONOOXYGENASE YGIN-RELATED"/>
    <property type="match status" value="1"/>
</dbReference>
<dbReference type="Pfam" id="PF03992">
    <property type="entry name" value="ABM"/>
    <property type="match status" value="1"/>
</dbReference>
<proteinExistence type="predicted"/>
<dbReference type="InterPro" id="IPR007138">
    <property type="entry name" value="ABM_dom"/>
</dbReference>
<dbReference type="RefSeq" id="WP_089453591.1">
    <property type="nucleotide sequence ID" value="NZ_NKFA01000021.1"/>
</dbReference>
<dbReference type="InterPro" id="IPR050744">
    <property type="entry name" value="AI-2_Isomerase_LsrG"/>
</dbReference>
<reference evidence="2 3" key="2">
    <citation type="submission" date="2017-08" db="EMBL/GenBank/DDBJ databases">
        <title>WGS of novel Burkholderia cepaca complex species.</title>
        <authorList>
            <person name="Lipuma J."/>
            <person name="Spilker T."/>
        </authorList>
    </citation>
    <scope>NUCLEOTIDE SEQUENCE [LARGE SCALE GENOMIC DNA]</scope>
    <source>
        <strain evidence="2 3">AU17325</strain>
    </source>
</reference>
<gene>
    <name evidence="2" type="ORF">CFB84_33575</name>
</gene>
<sequence>MNEVDRQNRSQEREVLLVISIQTLPGKRHEQIAAYERLAPTVRAEPGCLQYDLHPVVGDENGFVLIERWASADALAAHDVTPHMIANDAQSPTFRAAPAKVVRLAPGSLA</sequence>
<dbReference type="SUPFAM" id="SSF54909">
    <property type="entry name" value="Dimeric alpha+beta barrel"/>
    <property type="match status" value="1"/>
</dbReference>
<name>A0A228I3F1_9BURK</name>